<protein>
    <recommendedName>
        <fullName evidence="4">SET domain-containing protein</fullName>
    </recommendedName>
</protein>
<sequence length="288" mass="32249">MLTSRIWTNYVFLTNDLNFSFNRLGRNADEADAEKIVERAVETRSFKWMNLVQENIHFQVETFCKSMDEILLPKANVSNKRPKSTSQMDSAPRRSGGSFAVGKSGGPSAKPCWTLELKPSEIPHKDAGQGLFINGEVDAGAVVAFYPARELWDGSTIGQMKPDVTKDVEKGSDGTSKILRKPLEPELGIHGEVLELRNPLAFGHFANHPPEGMIPNVMAFPYDFPLYEKDMRAYIPNLFFGDLRVKLITSKHASTFHVLNTVVLVATRALSNEELLLNYRFSDTLRAT</sequence>
<keyword evidence="3" id="KW-1185">Reference proteome</keyword>
<reference evidence="2 3" key="1">
    <citation type="submission" date="2023-12" db="EMBL/GenBank/DDBJ databases">
        <title>A high-quality genome assembly for Dillenia turbinata (Dilleniales).</title>
        <authorList>
            <person name="Chanderbali A."/>
        </authorList>
    </citation>
    <scope>NUCLEOTIDE SEQUENCE [LARGE SCALE GENOMIC DNA]</scope>
    <source>
        <strain evidence="2">LSX21</strain>
        <tissue evidence="2">Leaf</tissue>
    </source>
</reference>
<organism evidence="2 3">
    <name type="scientific">Dillenia turbinata</name>
    <dbReference type="NCBI Taxonomy" id="194707"/>
    <lineage>
        <taxon>Eukaryota</taxon>
        <taxon>Viridiplantae</taxon>
        <taxon>Streptophyta</taxon>
        <taxon>Embryophyta</taxon>
        <taxon>Tracheophyta</taxon>
        <taxon>Spermatophyta</taxon>
        <taxon>Magnoliopsida</taxon>
        <taxon>eudicotyledons</taxon>
        <taxon>Gunneridae</taxon>
        <taxon>Pentapetalae</taxon>
        <taxon>Dilleniales</taxon>
        <taxon>Dilleniaceae</taxon>
        <taxon>Dillenia</taxon>
    </lineage>
</organism>
<dbReference type="Proteomes" id="UP001370490">
    <property type="component" value="Unassembled WGS sequence"/>
</dbReference>
<accession>A0AAN8VKD7</accession>
<dbReference type="EMBL" id="JBAMMX010000013">
    <property type="protein sequence ID" value="KAK6928992.1"/>
    <property type="molecule type" value="Genomic_DNA"/>
</dbReference>
<feature type="region of interest" description="Disordered" evidence="1">
    <location>
        <begin position="75"/>
        <end position="108"/>
    </location>
</feature>
<evidence type="ECO:0000313" key="3">
    <source>
        <dbReference type="Proteomes" id="UP001370490"/>
    </source>
</evidence>
<dbReference type="PANTHER" id="PTHR33524">
    <property type="entry name" value="C5ORF35"/>
    <property type="match status" value="1"/>
</dbReference>
<name>A0AAN8VKD7_9MAGN</name>
<gene>
    <name evidence="2" type="ORF">RJ641_005197</name>
</gene>
<evidence type="ECO:0008006" key="4">
    <source>
        <dbReference type="Google" id="ProtNLM"/>
    </source>
</evidence>
<dbReference type="AlphaFoldDB" id="A0AAN8VKD7"/>
<evidence type="ECO:0000256" key="1">
    <source>
        <dbReference type="SAM" id="MobiDB-lite"/>
    </source>
</evidence>
<comment type="caution">
    <text evidence="2">The sequence shown here is derived from an EMBL/GenBank/DDBJ whole genome shotgun (WGS) entry which is preliminary data.</text>
</comment>
<dbReference type="PANTHER" id="PTHR33524:SF1">
    <property type="entry name" value="SET DOMAIN-CONTAINING PROTEIN"/>
    <property type="match status" value="1"/>
</dbReference>
<dbReference type="InterPro" id="IPR040415">
    <property type="entry name" value="SETD9"/>
</dbReference>
<proteinExistence type="predicted"/>
<evidence type="ECO:0000313" key="2">
    <source>
        <dbReference type="EMBL" id="KAK6928992.1"/>
    </source>
</evidence>
<feature type="compositionally biased region" description="Polar residues" evidence="1">
    <location>
        <begin position="76"/>
        <end position="89"/>
    </location>
</feature>